<feature type="region of interest" description="Disordered" evidence="6">
    <location>
        <begin position="507"/>
        <end position="538"/>
    </location>
</feature>
<dbReference type="InParanoid" id="A0A409YSC8"/>
<keyword evidence="5" id="KW-0175">Coiled coil</keyword>
<dbReference type="PROSITE" id="PS50081">
    <property type="entry name" value="ZF_DAG_PE_2"/>
    <property type="match status" value="1"/>
</dbReference>
<organism evidence="9 10">
    <name type="scientific">Gymnopilus dilepis</name>
    <dbReference type="NCBI Taxonomy" id="231916"/>
    <lineage>
        <taxon>Eukaryota</taxon>
        <taxon>Fungi</taxon>
        <taxon>Dikarya</taxon>
        <taxon>Basidiomycota</taxon>
        <taxon>Agaricomycotina</taxon>
        <taxon>Agaricomycetes</taxon>
        <taxon>Agaricomycetidae</taxon>
        <taxon>Agaricales</taxon>
        <taxon>Agaricineae</taxon>
        <taxon>Hymenogastraceae</taxon>
        <taxon>Gymnopilus</taxon>
    </lineage>
</organism>
<evidence type="ECO:0000313" key="9">
    <source>
        <dbReference type="EMBL" id="PPR05914.1"/>
    </source>
</evidence>
<dbReference type="InterPro" id="IPR036028">
    <property type="entry name" value="SH3-like_dom_sf"/>
</dbReference>
<evidence type="ECO:0000256" key="1">
    <source>
        <dbReference type="ARBA" id="ARBA00022443"/>
    </source>
</evidence>
<dbReference type="InterPro" id="IPR002219">
    <property type="entry name" value="PKC_DAG/PE"/>
</dbReference>
<dbReference type="GO" id="GO:0030833">
    <property type="term" value="P:regulation of actin filament polymerization"/>
    <property type="evidence" value="ECO:0007669"/>
    <property type="project" value="TreeGrafter"/>
</dbReference>
<dbReference type="SMART" id="SM00109">
    <property type="entry name" value="C1"/>
    <property type="match status" value="1"/>
</dbReference>
<dbReference type="CDD" id="cd20824">
    <property type="entry name" value="C1_SpBZZ1-like"/>
    <property type="match status" value="1"/>
</dbReference>
<dbReference type="PRINTS" id="PR00452">
    <property type="entry name" value="SH3DOMAIN"/>
</dbReference>
<dbReference type="Gene3D" id="2.30.30.40">
    <property type="entry name" value="SH3 Domains"/>
    <property type="match status" value="2"/>
</dbReference>
<comment type="caution">
    <text evidence="9">The sequence shown here is derived from an EMBL/GenBank/DDBJ whole genome shotgun (WGS) entry which is preliminary data.</text>
</comment>
<accession>A0A409YSC8</accession>
<dbReference type="GO" id="GO:0046872">
    <property type="term" value="F:metal ion binding"/>
    <property type="evidence" value="ECO:0007669"/>
    <property type="project" value="UniProtKB-KW"/>
</dbReference>
<proteinExistence type="predicted"/>
<sequence length="685" mass="76186">MRAGYGPGSDHRTIYHPHTALFDILRATDTSRIKRTVTRRVLNEMAGEGLSYGQALPDQVERITALFDSHLEVIGDVRELYAARAVLEREYASKLQALTRRAVEKKSKAQASFVFGKDPTKTWDSTDLKQRQVICKPPVGCSDLTCLPSTLNQAYEEIIQSMVDTAQDHLGFADVLNTQVVDVLKVLERRNEEAKKKETQFFQKLLADRDRVYNDRLKGRAADDKHADRAAKQAEQQRNDMLNSKNSYLISTAIANRAKAKFYAEDIPKLENALQHRLILRFVKILVHGQQLHLNHLDSLKSRISAVQTRLEEVDAVKDQDLFINYNIRNFIAPDDWNFEPSSIHYDTDTMCVEASPKIVLQNKLRRAREKMDELKPLVESKRSELNELSAQISSYTADNTVGIIDDLTDKYLEAVHQLSLYSISERLLSAEIDAIVNAIGNDEGSSRPHSFKSSSFSIPTQCGYCNSSIWGLSKQGKTCRACGLSVHAKCELKVAANCEGAEERQSSTLFKSNTNASRTSVPEHTPSIPPSASSFVQSTEDIPEEVVEARVLYDFTATSEFELAVHEGQTVRVIEPDDGSGWTKVEDSNQESGLVPASYLEIVDDASEGQGVVNIGDKKVRAIYSYTAQGDGELSLQPGDILTLSSGLTGGENYGNGWSEGFDGQGRKGIFPSNYVSLAWAFNI</sequence>
<evidence type="ECO:0000256" key="6">
    <source>
        <dbReference type="SAM" id="MobiDB-lite"/>
    </source>
</evidence>
<dbReference type="GO" id="GO:0030036">
    <property type="term" value="P:actin cytoskeleton organization"/>
    <property type="evidence" value="ECO:0007669"/>
    <property type="project" value="UniProtKB-ARBA"/>
</dbReference>
<evidence type="ECO:0000259" key="8">
    <source>
        <dbReference type="PROSITE" id="PS50081"/>
    </source>
</evidence>
<feature type="compositionally biased region" description="Polar residues" evidence="6">
    <location>
        <begin position="507"/>
        <end position="523"/>
    </location>
</feature>
<evidence type="ECO:0000259" key="7">
    <source>
        <dbReference type="PROSITE" id="PS50002"/>
    </source>
</evidence>
<protein>
    <submittedName>
        <fullName evidence="9">Uncharacterized protein</fullName>
    </submittedName>
</protein>
<feature type="coiled-coil region" evidence="5">
    <location>
        <begin position="177"/>
        <end position="204"/>
    </location>
</feature>
<evidence type="ECO:0000256" key="3">
    <source>
        <dbReference type="ARBA" id="ARBA00022833"/>
    </source>
</evidence>
<evidence type="ECO:0000256" key="2">
    <source>
        <dbReference type="ARBA" id="ARBA00022723"/>
    </source>
</evidence>
<keyword evidence="2" id="KW-0479">Metal-binding</keyword>
<dbReference type="InterPro" id="IPR027267">
    <property type="entry name" value="AH/BAR_dom_sf"/>
</dbReference>
<dbReference type="InterPro" id="IPR001060">
    <property type="entry name" value="FCH_dom"/>
</dbReference>
<dbReference type="Gene3D" id="3.30.60.20">
    <property type="match status" value="1"/>
</dbReference>
<dbReference type="PROSITE" id="PS00479">
    <property type="entry name" value="ZF_DAG_PE_1"/>
    <property type="match status" value="1"/>
</dbReference>
<dbReference type="SUPFAM" id="SSF103657">
    <property type="entry name" value="BAR/IMD domain-like"/>
    <property type="match status" value="1"/>
</dbReference>
<feature type="domain" description="SH3" evidence="7">
    <location>
        <begin position="545"/>
        <end position="606"/>
    </location>
</feature>
<dbReference type="GO" id="GO:0030864">
    <property type="term" value="C:cortical actin cytoskeleton"/>
    <property type="evidence" value="ECO:0007669"/>
    <property type="project" value="UniProtKB-ARBA"/>
</dbReference>
<dbReference type="SMART" id="SM00326">
    <property type="entry name" value="SH3"/>
    <property type="match status" value="2"/>
</dbReference>
<dbReference type="CDD" id="cd00174">
    <property type="entry name" value="SH3"/>
    <property type="match status" value="1"/>
</dbReference>
<dbReference type="Pfam" id="PF00611">
    <property type="entry name" value="FCH"/>
    <property type="match status" value="1"/>
</dbReference>
<dbReference type="Proteomes" id="UP000284706">
    <property type="component" value="Unassembled WGS sequence"/>
</dbReference>
<dbReference type="Pfam" id="PF00130">
    <property type="entry name" value="C1_1"/>
    <property type="match status" value="1"/>
</dbReference>
<dbReference type="STRING" id="231916.A0A409YSC8"/>
<gene>
    <name evidence="9" type="ORF">CVT26_008808</name>
</gene>
<feature type="domain" description="Phorbol-ester/DAG-type" evidence="8">
    <location>
        <begin position="449"/>
        <end position="499"/>
    </location>
</feature>
<dbReference type="SUPFAM" id="SSF57889">
    <property type="entry name" value="Cysteine-rich domain"/>
    <property type="match status" value="1"/>
</dbReference>
<evidence type="ECO:0000256" key="5">
    <source>
        <dbReference type="SAM" id="Coils"/>
    </source>
</evidence>
<dbReference type="InterPro" id="IPR046349">
    <property type="entry name" value="C1-like_sf"/>
</dbReference>
<dbReference type="SUPFAM" id="SSF50044">
    <property type="entry name" value="SH3-domain"/>
    <property type="match status" value="2"/>
</dbReference>
<evidence type="ECO:0000256" key="4">
    <source>
        <dbReference type="PROSITE-ProRule" id="PRU00192"/>
    </source>
</evidence>
<keyword evidence="3" id="KW-0862">Zinc</keyword>
<dbReference type="AlphaFoldDB" id="A0A409YSC8"/>
<dbReference type="CDD" id="cd11912">
    <property type="entry name" value="SH3_Bzz1_1"/>
    <property type="match status" value="1"/>
</dbReference>
<dbReference type="PANTHER" id="PTHR15735">
    <property type="entry name" value="FCH AND DOUBLE SH3 DOMAINS PROTEIN"/>
    <property type="match status" value="1"/>
</dbReference>
<dbReference type="PROSITE" id="PS50002">
    <property type="entry name" value="SH3"/>
    <property type="match status" value="2"/>
</dbReference>
<dbReference type="FunCoup" id="A0A409YSC8">
    <property type="interactions" value="97"/>
</dbReference>
<reference evidence="9 10" key="1">
    <citation type="journal article" date="2018" name="Evol. Lett.">
        <title>Horizontal gene cluster transfer increased hallucinogenic mushroom diversity.</title>
        <authorList>
            <person name="Reynolds H.T."/>
            <person name="Vijayakumar V."/>
            <person name="Gluck-Thaler E."/>
            <person name="Korotkin H.B."/>
            <person name="Matheny P.B."/>
            <person name="Slot J.C."/>
        </authorList>
    </citation>
    <scope>NUCLEOTIDE SEQUENCE [LARGE SCALE GENOMIC DNA]</scope>
    <source>
        <strain evidence="9 10">SRW20</strain>
    </source>
</reference>
<dbReference type="InterPro" id="IPR020454">
    <property type="entry name" value="DAG/PE-bd"/>
</dbReference>
<dbReference type="EMBL" id="NHYE01000408">
    <property type="protein sequence ID" value="PPR05914.1"/>
    <property type="molecule type" value="Genomic_DNA"/>
</dbReference>
<dbReference type="SMART" id="SM00055">
    <property type="entry name" value="FCH"/>
    <property type="match status" value="1"/>
</dbReference>
<dbReference type="PANTHER" id="PTHR15735:SF21">
    <property type="entry name" value="PROTEIN NERVOUS WRECK"/>
    <property type="match status" value="1"/>
</dbReference>
<dbReference type="InterPro" id="IPR001452">
    <property type="entry name" value="SH3_domain"/>
</dbReference>
<dbReference type="OrthoDB" id="8783038at2759"/>
<evidence type="ECO:0000313" key="10">
    <source>
        <dbReference type="Proteomes" id="UP000284706"/>
    </source>
</evidence>
<feature type="domain" description="SH3" evidence="7">
    <location>
        <begin position="616"/>
        <end position="682"/>
    </location>
</feature>
<dbReference type="InterPro" id="IPR035459">
    <property type="entry name" value="Bzz1_SH3_1"/>
</dbReference>
<dbReference type="Gene3D" id="1.20.1270.60">
    <property type="entry name" value="Arfaptin homology (AH) domain/BAR domain"/>
    <property type="match status" value="1"/>
</dbReference>
<dbReference type="Pfam" id="PF14604">
    <property type="entry name" value="SH3_9"/>
    <property type="match status" value="2"/>
</dbReference>
<feature type="region of interest" description="Disordered" evidence="6">
    <location>
        <begin position="218"/>
        <end position="238"/>
    </location>
</feature>
<keyword evidence="10" id="KW-1185">Reference proteome</keyword>
<keyword evidence="1 4" id="KW-0728">SH3 domain</keyword>
<dbReference type="PRINTS" id="PR00008">
    <property type="entry name" value="DAGPEDOMAIN"/>
</dbReference>
<name>A0A409YSC8_9AGAR</name>